<dbReference type="AlphaFoldDB" id="A0A285UDW4"/>
<gene>
    <name evidence="1" type="ORF">SAMN05892877_106307</name>
</gene>
<dbReference type="Proteomes" id="UP000219167">
    <property type="component" value="Unassembled WGS sequence"/>
</dbReference>
<evidence type="ECO:0000313" key="2">
    <source>
        <dbReference type="Proteomes" id="UP000219167"/>
    </source>
</evidence>
<accession>A0A285UDW4</accession>
<dbReference type="EMBL" id="OBQD01000006">
    <property type="protein sequence ID" value="SOC39989.1"/>
    <property type="molecule type" value="Genomic_DNA"/>
</dbReference>
<evidence type="ECO:0000313" key="1">
    <source>
        <dbReference type="EMBL" id="SOC39989.1"/>
    </source>
</evidence>
<protein>
    <submittedName>
        <fullName evidence="1">Uncharacterized protein</fullName>
    </submittedName>
</protein>
<proteinExistence type="predicted"/>
<name>A0A285UDW4_9HYPH</name>
<sequence>MSLNMRPTLATLRHREQFAASAKAVSRSNPTLCAQGG</sequence>
<reference evidence="1 2" key="1">
    <citation type="submission" date="2017-08" db="EMBL/GenBank/DDBJ databases">
        <authorList>
            <person name="de Groot N.N."/>
        </authorList>
    </citation>
    <scope>NUCLEOTIDE SEQUENCE [LARGE SCALE GENOMIC DNA]</scope>
    <source>
        <strain evidence="1 2">JC85</strain>
    </source>
</reference>
<organism evidence="1 2">
    <name type="scientific">Rhizobium subbaraonis</name>
    <dbReference type="NCBI Taxonomy" id="908946"/>
    <lineage>
        <taxon>Bacteria</taxon>
        <taxon>Pseudomonadati</taxon>
        <taxon>Pseudomonadota</taxon>
        <taxon>Alphaproteobacteria</taxon>
        <taxon>Hyphomicrobiales</taxon>
        <taxon>Rhizobiaceae</taxon>
        <taxon>Rhizobium/Agrobacterium group</taxon>
        <taxon>Rhizobium</taxon>
    </lineage>
</organism>
<keyword evidence="2" id="KW-1185">Reference proteome</keyword>